<dbReference type="Proteomes" id="UP000789759">
    <property type="component" value="Unassembled WGS sequence"/>
</dbReference>
<accession>A0A9N9KMA5</accession>
<feature type="region of interest" description="Disordered" evidence="1">
    <location>
        <begin position="1"/>
        <end position="25"/>
    </location>
</feature>
<feature type="non-terminal residue" evidence="2">
    <location>
        <position position="1"/>
    </location>
</feature>
<evidence type="ECO:0000256" key="1">
    <source>
        <dbReference type="SAM" id="MobiDB-lite"/>
    </source>
</evidence>
<protein>
    <submittedName>
        <fullName evidence="2">19741_t:CDS:1</fullName>
    </submittedName>
</protein>
<gene>
    <name evidence="2" type="ORF">CPELLU_LOCUS21635</name>
</gene>
<proteinExistence type="predicted"/>
<dbReference type="EMBL" id="CAJVQA010082669">
    <property type="protein sequence ID" value="CAG8837896.1"/>
    <property type="molecule type" value="Genomic_DNA"/>
</dbReference>
<reference evidence="2" key="1">
    <citation type="submission" date="2021-06" db="EMBL/GenBank/DDBJ databases">
        <authorList>
            <person name="Kallberg Y."/>
            <person name="Tangrot J."/>
            <person name="Rosling A."/>
        </authorList>
    </citation>
    <scope>NUCLEOTIDE SEQUENCE</scope>
    <source>
        <strain evidence="2">FL966</strain>
    </source>
</reference>
<organism evidence="2 3">
    <name type="scientific">Cetraspora pellucida</name>
    <dbReference type="NCBI Taxonomy" id="1433469"/>
    <lineage>
        <taxon>Eukaryota</taxon>
        <taxon>Fungi</taxon>
        <taxon>Fungi incertae sedis</taxon>
        <taxon>Mucoromycota</taxon>
        <taxon>Glomeromycotina</taxon>
        <taxon>Glomeromycetes</taxon>
        <taxon>Diversisporales</taxon>
        <taxon>Gigasporaceae</taxon>
        <taxon>Cetraspora</taxon>
    </lineage>
</organism>
<evidence type="ECO:0000313" key="3">
    <source>
        <dbReference type="Proteomes" id="UP000789759"/>
    </source>
</evidence>
<feature type="non-terminal residue" evidence="2">
    <location>
        <position position="44"/>
    </location>
</feature>
<sequence length="44" mass="5400">LRHQNRQHTPEAIRQKRQRHIPVEKHKYIDAMNDYTKSDDSNDE</sequence>
<comment type="caution">
    <text evidence="2">The sequence shown here is derived from an EMBL/GenBank/DDBJ whole genome shotgun (WGS) entry which is preliminary data.</text>
</comment>
<name>A0A9N9KMA5_9GLOM</name>
<dbReference type="AlphaFoldDB" id="A0A9N9KMA5"/>
<evidence type="ECO:0000313" key="2">
    <source>
        <dbReference type="EMBL" id="CAG8837896.1"/>
    </source>
</evidence>
<keyword evidence="3" id="KW-1185">Reference proteome</keyword>